<dbReference type="Proteomes" id="UP000717752">
    <property type="component" value="Unassembled WGS sequence"/>
</dbReference>
<keyword evidence="2" id="KW-0238">DNA-binding</keyword>
<evidence type="ECO:0000256" key="2">
    <source>
        <dbReference type="ARBA" id="ARBA00023125"/>
    </source>
</evidence>
<feature type="transmembrane region" description="Helical" evidence="4">
    <location>
        <begin position="154"/>
        <end position="174"/>
    </location>
</feature>
<feature type="transmembrane region" description="Helical" evidence="4">
    <location>
        <begin position="35"/>
        <end position="53"/>
    </location>
</feature>
<feature type="domain" description="HTH araC/xylS-type" evidence="5">
    <location>
        <begin position="243"/>
        <end position="335"/>
    </location>
</feature>
<dbReference type="PANTHER" id="PTHR43280">
    <property type="entry name" value="ARAC-FAMILY TRANSCRIPTIONAL REGULATOR"/>
    <property type="match status" value="1"/>
</dbReference>
<feature type="transmembrane region" description="Helical" evidence="4">
    <location>
        <begin position="91"/>
        <end position="110"/>
    </location>
</feature>
<organism evidence="6 7">
    <name type="scientific">Rhizobium mesosinicum</name>
    <dbReference type="NCBI Taxonomy" id="335017"/>
    <lineage>
        <taxon>Bacteria</taxon>
        <taxon>Pseudomonadati</taxon>
        <taxon>Pseudomonadota</taxon>
        <taxon>Alphaproteobacteria</taxon>
        <taxon>Hyphomicrobiales</taxon>
        <taxon>Rhizobiaceae</taxon>
        <taxon>Rhizobium/Agrobacterium group</taxon>
        <taxon>Rhizobium</taxon>
    </lineage>
</organism>
<evidence type="ECO:0000313" key="7">
    <source>
        <dbReference type="Proteomes" id="UP000717752"/>
    </source>
</evidence>
<evidence type="ECO:0000256" key="4">
    <source>
        <dbReference type="SAM" id="Phobius"/>
    </source>
</evidence>
<evidence type="ECO:0000313" key="6">
    <source>
        <dbReference type="EMBL" id="MBW9053883.1"/>
    </source>
</evidence>
<proteinExistence type="predicted"/>
<comment type="caution">
    <text evidence="6">The sequence shown here is derived from an EMBL/GenBank/DDBJ whole genome shotgun (WGS) entry which is preliminary data.</text>
</comment>
<feature type="transmembrane region" description="Helical" evidence="4">
    <location>
        <begin position="116"/>
        <end position="133"/>
    </location>
</feature>
<evidence type="ECO:0000259" key="5">
    <source>
        <dbReference type="PROSITE" id="PS01124"/>
    </source>
</evidence>
<dbReference type="PROSITE" id="PS01124">
    <property type="entry name" value="HTH_ARAC_FAMILY_2"/>
    <property type="match status" value="1"/>
</dbReference>
<accession>A0ABS7GVC5</accession>
<keyword evidence="3" id="KW-0804">Transcription</keyword>
<evidence type="ECO:0000256" key="3">
    <source>
        <dbReference type="ARBA" id="ARBA00023163"/>
    </source>
</evidence>
<keyword evidence="1" id="KW-0805">Transcription regulation</keyword>
<evidence type="ECO:0000256" key="1">
    <source>
        <dbReference type="ARBA" id="ARBA00023015"/>
    </source>
</evidence>
<keyword evidence="7" id="KW-1185">Reference proteome</keyword>
<dbReference type="EMBL" id="JAEUAK010000005">
    <property type="protein sequence ID" value="MBW9053883.1"/>
    <property type="molecule type" value="Genomic_DNA"/>
</dbReference>
<dbReference type="Gene3D" id="1.10.10.60">
    <property type="entry name" value="Homeodomain-like"/>
    <property type="match status" value="1"/>
</dbReference>
<keyword evidence="4" id="KW-1133">Transmembrane helix</keyword>
<dbReference type="SMART" id="SM00342">
    <property type="entry name" value="HTH_ARAC"/>
    <property type="match status" value="1"/>
</dbReference>
<dbReference type="SUPFAM" id="SSF46689">
    <property type="entry name" value="Homeodomain-like"/>
    <property type="match status" value="1"/>
</dbReference>
<dbReference type="InterPro" id="IPR018060">
    <property type="entry name" value="HTH_AraC"/>
</dbReference>
<dbReference type="InterPro" id="IPR009057">
    <property type="entry name" value="Homeodomain-like_sf"/>
</dbReference>
<dbReference type="Pfam" id="PF12833">
    <property type="entry name" value="HTH_18"/>
    <property type="match status" value="1"/>
</dbReference>
<dbReference type="RefSeq" id="WP_220335292.1">
    <property type="nucleotide sequence ID" value="NZ_JAEUAK010000005.1"/>
</dbReference>
<keyword evidence="4" id="KW-0812">Transmembrane</keyword>
<feature type="transmembrane region" description="Helical" evidence="4">
    <location>
        <begin position="180"/>
        <end position="199"/>
    </location>
</feature>
<feature type="transmembrane region" description="Helical" evidence="4">
    <location>
        <begin position="59"/>
        <end position="79"/>
    </location>
</feature>
<name>A0ABS7GVC5_9HYPH</name>
<dbReference type="PANTHER" id="PTHR43280:SF29">
    <property type="entry name" value="ARAC-FAMILY TRANSCRIPTIONAL REGULATOR"/>
    <property type="match status" value="1"/>
</dbReference>
<protein>
    <submittedName>
        <fullName evidence="6">AraC family transcriptional regulator</fullName>
    </submittedName>
</protein>
<keyword evidence="4" id="KW-0472">Membrane</keyword>
<feature type="transmembrane region" description="Helical" evidence="4">
    <location>
        <begin position="6"/>
        <end position="23"/>
    </location>
</feature>
<gene>
    <name evidence="6" type="ORF">JNB85_15855</name>
</gene>
<sequence>MIFVPLPFVVALLLAILLIRMLRQGDGSLAEKRPFLLLIGFYILQSIVIGIRWGYDVIAIMPIQSLIATTIAALAWVCFKGLAMEEQPTLARFWPHLLPTASIAVLIALYPEPISLAIIMIFLGYGAALLWLARHGPDALVASRLDGAVLSYRSLQITGFALIASAVTDVIISFDFTRTGGIHAGAIVALGNVIALLILGTAASVASSGSTVETTSAEPPPPPPATEEDSAVAAALDALMRARHLYRDPELNLTRIARKMNLPARRVSTAVNRIHGMSVSQYVNDFRIRAACEQLVGTDHPITQVMFDSGFISKSNFNREFARMNGENPTQFRKRRVLRESGGAASNVIFMSP</sequence>
<reference evidence="6 7" key="1">
    <citation type="journal article" date="2021" name="MBio">
        <title>Poor Competitiveness of Bradyrhizobium in Pigeon Pea Root Colonization in Indian Soils.</title>
        <authorList>
            <person name="Chalasani D."/>
            <person name="Basu A."/>
            <person name="Pullabhotla S.V.S.R.N."/>
            <person name="Jorrin B."/>
            <person name="Neal A.L."/>
            <person name="Poole P.S."/>
            <person name="Podile A.R."/>
            <person name="Tkacz A."/>
        </authorList>
    </citation>
    <scope>NUCLEOTIDE SEQUENCE [LARGE SCALE GENOMIC DNA]</scope>
    <source>
        <strain evidence="6 7">HU56</strain>
    </source>
</reference>